<keyword evidence="4 7" id="KW-0472">Membrane</keyword>
<comment type="similarity">
    <text evidence="7">Belongs to the transglycosylase MltG family.</text>
</comment>
<dbReference type="HAMAP" id="MF_02065">
    <property type="entry name" value="MltG"/>
    <property type="match status" value="1"/>
</dbReference>
<keyword evidence="6 7" id="KW-0961">Cell wall biogenesis/degradation</keyword>
<protein>
    <recommendedName>
        <fullName evidence="7">Endolytic murein transglycosylase</fullName>
        <ecNumber evidence="7">4.2.2.29</ecNumber>
    </recommendedName>
    <alternativeName>
        <fullName evidence="7">Peptidoglycan lytic transglycosylase</fullName>
    </alternativeName>
    <alternativeName>
        <fullName evidence="7">Peptidoglycan polymerization terminase</fullName>
    </alternativeName>
</protein>
<comment type="function">
    <text evidence="7">Functions as a peptidoglycan terminase that cleaves nascent peptidoglycan strands endolytically to terminate their elongation.</text>
</comment>
<evidence type="ECO:0000256" key="2">
    <source>
        <dbReference type="ARBA" id="ARBA00022692"/>
    </source>
</evidence>
<dbReference type="InterPro" id="IPR003770">
    <property type="entry name" value="MLTG-like"/>
</dbReference>
<keyword evidence="2 7" id="KW-0812">Transmembrane</keyword>
<dbReference type="EC" id="4.2.2.29" evidence="7"/>
<dbReference type="CDD" id="cd08010">
    <property type="entry name" value="MltG_like"/>
    <property type="match status" value="1"/>
</dbReference>
<dbReference type="Gene3D" id="3.30.1490.480">
    <property type="entry name" value="Endolytic murein transglycosylase"/>
    <property type="match status" value="1"/>
</dbReference>
<keyword evidence="1 7" id="KW-1003">Cell membrane</keyword>
<organism evidence="8 9">
    <name type="scientific">Lamprobacter modestohalophilus</name>
    <dbReference type="NCBI Taxonomy" id="1064514"/>
    <lineage>
        <taxon>Bacteria</taxon>
        <taxon>Pseudomonadati</taxon>
        <taxon>Pseudomonadota</taxon>
        <taxon>Gammaproteobacteria</taxon>
        <taxon>Chromatiales</taxon>
        <taxon>Chromatiaceae</taxon>
        <taxon>Lamprobacter</taxon>
    </lineage>
</organism>
<keyword evidence="3 7" id="KW-1133">Transmembrane helix</keyword>
<gene>
    <name evidence="7" type="primary">mltG</name>
    <name evidence="8" type="ORF">CKO42_05125</name>
</gene>
<dbReference type="Gene3D" id="3.30.160.60">
    <property type="entry name" value="Classic Zinc Finger"/>
    <property type="match status" value="1"/>
</dbReference>
<dbReference type="NCBIfam" id="TIGR00247">
    <property type="entry name" value="endolytic transglycosylase MltG"/>
    <property type="match status" value="1"/>
</dbReference>
<evidence type="ECO:0000256" key="7">
    <source>
        <dbReference type="HAMAP-Rule" id="MF_02065"/>
    </source>
</evidence>
<name>A0A9X0W6D0_9GAMM</name>
<evidence type="ECO:0000256" key="1">
    <source>
        <dbReference type="ARBA" id="ARBA00022475"/>
    </source>
</evidence>
<dbReference type="GO" id="GO:0071555">
    <property type="term" value="P:cell wall organization"/>
    <property type="evidence" value="ECO:0007669"/>
    <property type="project" value="UniProtKB-KW"/>
</dbReference>
<dbReference type="GO" id="GO:0005886">
    <property type="term" value="C:plasma membrane"/>
    <property type="evidence" value="ECO:0007669"/>
    <property type="project" value="UniProtKB-UniRule"/>
</dbReference>
<evidence type="ECO:0000256" key="6">
    <source>
        <dbReference type="ARBA" id="ARBA00023316"/>
    </source>
</evidence>
<dbReference type="AlphaFoldDB" id="A0A9X0W6D0"/>
<accession>A0A9X0W6D0</accession>
<comment type="catalytic activity">
    <reaction evidence="7">
        <text>a peptidoglycan chain = a peptidoglycan chain with N-acetyl-1,6-anhydromuramyl-[peptide] at the reducing end + a peptidoglycan chain with N-acetylglucosamine at the non-reducing end.</text>
        <dbReference type="EC" id="4.2.2.29"/>
    </reaction>
</comment>
<dbReference type="GO" id="GO:0009252">
    <property type="term" value="P:peptidoglycan biosynthetic process"/>
    <property type="evidence" value="ECO:0007669"/>
    <property type="project" value="UniProtKB-UniRule"/>
</dbReference>
<evidence type="ECO:0000256" key="4">
    <source>
        <dbReference type="ARBA" id="ARBA00023136"/>
    </source>
</evidence>
<dbReference type="Proteomes" id="UP001138768">
    <property type="component" value="Unassembled WGS sequence"/>
</dbReference>
<proteinExistence type="inferred from homology"/>
<evidence type="ECO:0000313" key="9">
    <source>
        <dbReference type="Proteomes" id="UP001138768"/>
    </source>
</evidence>
<keyword evidence="7" id="KW-0997">Cell inner membrane</keyword>
<comment type="caution">
    <text evidence="8">The sequence shown here is derived from an EMBL/GenBank/DDBJ whole genome shotgun (WGS) entry which is preliminary data.</text>
</comment>
<dbReference type="RefSeq" id="WP_200240127.1">
    <property type="nucleotide sequence ID" value="NZ_JAXUFI010000010.1"/>
</dbReference>
<feature type="site" description="Important for catalytic activity" evidence="7">
    <location>
        <position position="234"/>
    </location>
</feature>
<dbReference type="PANTHER" id="PTHR30518">
    <property type="entry name" value="ENDOLYTIC MUREIN TRANSGLYCOSYLASE"/>
    <property type="match status" value="1"/>
</dbReference>
<evidence type="ECO:0000256" key="5">
    <source>
        <dbReference type="ARBA" id="ARBA00023239"/>
    </source>
</evidence>
<dbReference type="EMBL" id="NRRY01000005">
    <property type="protein sequence ID" value="MBK1617847.1"/>
    <property type="molecule type" value="Genomic_DNA"/>
</dbReference>
<sequence>MRAFFAGLLSLILVGVAVSGVLLLEYQRFLQTPIELVAEPAPDSEPDVELTQRPDQRIVEIPPGMRLRDLAARLADDGLISDPYFFIALAYQERLQNKIKAGEYALVNGMRPLDLITMFASGRSIQYPVTLIEGRRFRDAVDSLASQEVLKLELAGLSDAEVMQRVGIEDEHPEGWLFPDTYLVARESTDIAVLKRAHERMKQVLSEEWDQRADDLPIETPYEALILASIIEKETGLAEERPDIAGVFVRRLQRGMRLQTDPTVIYGMGDDYDGNIRREDLRRATPYNTYVIDGLPPTPIALPGREAIHAALNPAEGDALYFVSRGDGSHHFSATLKEHNCAVRQYQLGGRCDMIKETVEERP</sequence>
<evidence type="ECO:0000313" key="8">
    <source>
        <dbReference type="EMBL" id="MBK1617847.1"/>
    </source>
</evidence>
<dbReference type="Pfam" id="PF02618">
    <property type="entry name" value="YceG"/>
    <property type="match status" value="1"/>
</dbReference>
<dbReference type="PANTHER" id="PTHR30518:SF2">
    <property type="entry name" value="ENDOLYTIC MUREIN TRANSGLYCOSYLASE"/>
    <property type="match status" value="1"/>
</dbReference>
<keyword evidence="9" id="KW-1185">Reference proteome</keyword>
<reference evidence="8 9" key="1">
    <citation type="journal article" date="2020" name="Microorganisms">
        <title>Osmotic Adaptation and Compatible Solute Biosynthesis of Phototrophic Bacteria as Revealed from Genome Analyses.</title>
        <authorList>
            <person name="Imhoff J.F."/>
            <person name="Rahn T."/>
            <person name="Kunzel S."/>
            <person name="Keller A."/>
            <person name="Neulinger S.C."/>
        </authorList>
    </citation>
    <scope>NUCLEOTIDE SEQUENCE [LARGE SCALE GENOMIC DNA]</scope>
    <source>
        <strain evidence="8 9">DSM 25653</strain>
    </source>
</reference>
<evidence type="ECO:0000256" key="3">
    <source>
        <dbReference type="ARBA" id="ARBA00022989"/>
    </source>
</evidence>
<dbReference type="GO" id="GO:0008932">
    <property type="term" value="F:lytic endotransglycosylase activity"/>
    <property type="evidence" value="ECO:0007669"/>
    <property type="project" value="UniProtKB-UniRule"/>
</dbReference>
<keyword evidence="5 7" id="KW-0456">Lyase</keyword>